<organism evidence="2 3">
    <name type="scientific">Thermobifida halotolerans</name>
    <dbReference type="NCBI Taxonomy" id="483545"/>
    <lineage>
        <taxon>Bacteria</taxon>
        <taxon>Bacillati</taxon>
        <taxon>Actinomycetota</taxon>
        <taxon>Actinomycetes</taxon>
        <taxon>Streptosporangiales</taxon>
        <taxon>Nocardiopsidaceae</taxon>
        <taxon>Thermobifida</taxon>
    </lineage>
</organism>
<name>A0A399G6C3_9ACTN</name>
<dbReference type="AlphaFoldDB" id="A0A399G6C3"/>
<dbReference type="InterPro" id="IPR011990">
    <property type="entry name" value="TPR-like_helical_dom_sf"/>
</dbReference>
<dbReference type="EMBL" id="CP063196">
    <property type="protein sequence ID" value="UOE18043.1"/>
    <property type="molecule type" value="Genomic_DNA"/>
</dbReference>
<keyword evidence="3" id="KW-1185">Reference proteome</keyword>
<dbReference type="InterPro" id="IPR007345">
    <property type="entry name" value="Polysacch_pyruvyl_Trfase"/>
</dbReference>
<sequence length="778" mass="86785">MSAPTTTATGPTTATGKRRVAFASYVDDNYLPGFLTLLRSLVLNNPRTCPDFVVLYDDLGPAAVSAIRRLYPRIVLRRVDPARYDDYVKGDQGSYLVRKAYFVLDVFRMSDYDTVIALDTDMVVLGDLGELLELREGIGAVEQFFPEGGAGRLNSGLLVVNREYLTGEFAARLDEVGRSGDYDVEKHDQGVLNAVLDGDFVRLDSRFNFVKRRLEGDLPVPDDVVVLHFTGRHKPWNGGEVGYERAEEVWRRYDLDDRELYRAFCALPGDKHPELVVHYGTRLVEECGADSATLLATGTALHSMGRYDEAVDVLLRVRDPKGVLDPRHNLALGRALMAVSRYDEAEARLLLATQDPAVAASAFGLLAECAWIRGDRQHQVAYARAGLDADPTDRKSGLLLRRARAEERRTAPGADPAEQLAHVAFYMDDQGNAGDKVLPESVRLVFDADASPRRWHSVHAHRLFDEPLLEEVNARRGLVIGGGGLFIPDTSPNGNSRWQWNVPDETLERITVPVVVFAVGYNVFDGQSYAHRRFVESLRLLVRGSVFFGLRNHGSIERVRALLPADLAERVVYQPCPTTVARNLVAGWQEPVERAETVLLNCAYDRSGLRFGHDYGHFLKEMADAVTALRERADVRYAAHIASDEKFVFDLRREHGISLPVVPMYDMSNAEIWAAYTDCRLVVGMRGHAGMIPFGCGTPIISLISHPKLAYFLDDIGRPDWGVSIHDRRLGAVLTERATAVLDDHRAMVDDVAKCQQKLWTITQNNLERLREPLGLAL</sequence>
<dbReference type="Pfam" id="PF04230">
    <property type="entry name" value="PS_pyruv_trans"/>
    <property type="match status" value="1"/>
</dbReference>
<accession>A0A399G6C3</accession>
<dbReference type="Gene3D" id="1.25.40.10">
    <property type="entry name" value="Tetratricopeptide repeat domain"/>
    <property type="match status" value="1"/>
</dbReference>
<dbReference type="Pfam" id="PF01501">
    <property type="entry name" value="Glyco_transf_8"/>
    <property type="match status" value="1"/>
</dbReference>
<dbReference type="PANTHER" id="PTHR11183">
    <property type="entry name" value="GLYCOGENIN SUBFAMILY MEMBER"/>
    <property type="match status" value="1"/>
</dbReference>
<evidence type="ECO:0000259" key="1">
    <source>
        <dbReference type="Pfam" id="PF04230"/>
    </source>
</evidence>
<dbReference type="RefSeq" id="WP_119267771.1">
    <property type="nucleotide sequence ID" value="NZ_CP063196.1"/>
</dbReference>
<dbReference type="InterPro" id="IPR050587">
    <property type="entry name" value="GNT1/Glycosyltrans_8"/>
</dbReference>
<protein>
    <submittedName>
        <fullName evidence="2">Polysaccharide pyruvyl transferase family protein</fullName>
    </submittedName>
</protein>
<gene>
    <name evidence="2" type="ORF">NI17_014405</name>
</gene>
<dbReference type="SUPFAM" id="SSF53448">
    <property type="entry name" value="Nucleotide-diphospho-sugar transferases"/>
    <property type="match status" value="1"/>
</dbReference>
<evidence type="ECO:0000313" key="2">
    <source>
        <dbReference type="EMBL" id="UOE18043.1"/>
    </source>
</evidence>
<dbReference type="KEGG" id="thao:NI17_014405"/>
<dbReference type="InterPro" id="IPR029044">
    <property type="entry name" value="Nucleotide-diphossugar_trans"/>
</dbReference>
<reference evidence="2" key="1">
    <citation type="submission" date="2020-10" db="EMBL/GenBank/DDBJ databases">
        <title>De novo genome project of the cellulose decomposer Thermobifida halotolerans type strain.</title>
        <authorList>
            <person name="Nagy I."/>
            <person name="Horvath B."/>
            <person name="Kukolya J."/>
            <person name="Nagy I."/>
            <person name="Orsini M."/>
        </authorList>
    </citation>
    <scope>NUCLEOTIDE SEQUENCE</scope>
    <source>
        <strain evidence="2">DSM 44931</strain>
    </source>
</reference>
<dbReference type="Gene3D" id="3.90.550.10">
    <property type="entry name" value="Spore Coat Polysaccharide Biosynthesis Protein SpsA, Chain A"/>
    <property type="match status" value="1"/>
</dbReference>
<dbReference type="Proteomes" id="UP000265719">
    <property type="component" value="Chromosome"/>
</dbReference>
<feature type="domain" description="Polysaccharide pyruvyl transferase" evidence="1">
    <location>
        <begin position="478"/>
        <end position="704"/>
    </location>
</feature>
<proteinExistence type="predicted"/>
<dbReference type="InterPro" id="IPR002495">
    <property type="entry name" value="Glyco_trans_8"/>
</dbReference>
<dbReference type="GO" id="GO:0016757">
    <property type="term" value="F:glycosyltransferase activity"/>
    <property type="evidence" value="ECO:0007669"/>
    <property type="project" value="InterPro"/>
</dbReference>
<keyword evidence="2" id="KW-0808">Transferase</keyword>
<dbReference type="SUPFAM" id="SSF48452">
    <property type="entry name" value="TPR-like"/>
    <property type="match status" value="1"/>
</dbReference>
<evidence type="ECO:0000313" key="3">
    <source>
        <dbReference type="Proteomes" id="UP000265719"/>
    </source>
</evidence>